<sequence length="73" mass="8258">MPKDRTMTDNPNLTDLLSELEAALEDHSYALHTARRPSLTLEDRLAIVRASRETWQRLVVARRALDEAVGVVC</sequence>
<evidence type="ECO:0000313" key="1">
    <source>
        <dbReference type="EMBL" id="PZQ80004.1"/>
    </source>
</evidence>
<gene>
    <name evidence="1" type="ORF">DI549_18360</name>
</gene>
<protein>
    <submittedName>
        <fullName evidence="1">Uncharacterized protein</fullName>
    </submittedName>
</protein>
<organism evidence="1 2">
    <name type="scientific">Ancylobacter novellus</name>
    <name type="common">Thiobacillus novellus</name>
    <dbReference type="NCBI Taxonomy" id="921"/>
    <lineage>
        <taxon>Bacteria</taxon>
        <taxon>Pseudomonadati</taxon>
        <taxon>Pseudomonadota</taxon>
        <taxon>Alphaproteobacteria</taxon>
        <taxon>Hyphomicrobiales</taxon>
        <taxon>Xanthobacteraceae</taxon>
        <taxon>Ancylobacter</taxon>
    </lineage>
</organism>
<dbReference type="EMBL" id="QFQD01000074">
    <property type="protein sequence ID" value="PZQ80004.1"/>
    <property type="molecule type" value="Genomic_DNA"/>
</dbReference>
<dbReference type="AlphaFoldDB" id="A0A2W5QT25"/>
<accession>A0A2W5QT25</accession>
<name>A0A2W5QT25_ANCNO</name>
<dbReference type="Proteomes" id="UP000248887">
    <property type="component" value="Unassembled WGS sequence"/>
</dbReference>
<comment type="caution">
    <text evidence="1">The sequence shown here is derived from an EMBL/GenBank/DDBJ whole genome shotgun (WGS) entry which is preliminary data.</text>
</comment>
<proteinExistence type="predicted"/>
<reference evidence="1 2" key="1">
    <citation type="submission" date="2017-08" db="EMBL/GenBank/DDBJ databases">
        <title>Infants hospitalized years apart are colonized by the same room-sourced microbial strains.</title>
        <authorList>
            <person name="Brooks B."/>
            <person name="Olm M.R."/>
            <person name="Firek B.A."/>
            <person name="Baker R."/>
            <person name="Thomas B.C."/>
            <person name="Morowitz M.J."/>
            <person name="Banfield J.F."/>
        </authorList>
    </citation>
    <scope>NUCLEOTIDE SEQUENCE [LARGE SCALE GENOMIC DNA]</scope>
    <source>
        <strain evidence="1">S2_005_001_R2_27</strain>
    </source>
</reference>
<evidence type="ECO:0000313" key="2">
    <source>
        <dbReference type="Proteomes" id="UP000248887"/>
    </source>
</evidence>